<dbReference type="GO" id="GO:0043565">
    <property type="term" value="F:sequence-specific DNA binding"/>
    <property type="evidence" value="ECO:0007669"/>
    <property type="project" value="TreeGrafter"/>
</dbReference>
<dbReference type="Pfam" id="PF03466">
    <property type="entry name" value="LysR_substrate"/>
    <property type="match status" value="1"/>
</dbReference>
<dbReference type="KEGG" id="pdio:PDMSB3_0387.1"/>
<comment type="similarity">
    <text evidence="1">Belongs to the LysR transcriptional regulatory family.</text>
</comment>
<dbReference type="EMBL" id="LR699554">
    <property type="protein sequence ID" value="VVD31690.1"/>
    <property type="molecule type" value="Genomic_DNA"/>
</dbReference>
<dbReference type="InterPro" id="IPR005119">
    <property type="entry name" value="LysR_subst-bd"/>
</dbReference>
<dbReference type="PANTHER" id="PTHR30537">
    <property type="entry name" value="HTH-TYPE TRANSCRIPTIONAL REGULATOR"/>
    <property type="match status" value="1"/>
</dbReference>
<feature type="domain" description="LysR substrate-binding" evidence="2">
    <location>
        <begin position="6"/>
        <end position="67"/>
    </location>
</feature>
<organism evidence="3 4">
    <name type="scientific">Paraburkholderia dioscoreae</name>
    <dbReference type="NCBI Taxonomy" id="2604047"/>
    <lineage>
        <taxon>Bacteria</taxon>
        <taxon>Pseudomonadati</taxon>
        <taxon>Pseudomonadota</taxon>
        <taxon>Betaproteobacteria</taxon>
        <taxon>Burkholderiales</taxon>
        <taxon>Burkholderiaceae</taxon>
        <taxon>Paraburkholderia</taxon>
    </lineage>
</organism>
<sequence length="86" mass="9562">MDRMAVLEQGVDVALRMGTLDDSTMAAKRIVRGRRLVVGAPRYFAEAGIPTTPADLSRHQAIVYWLRGGSESWSFSRDDAPKSPWL</sequence>
<protein>
    <recommendedName>
        <fullName evidence="2">LysR substrate-binding domain-containing protein</fullName>
    </recommendedName>
</protein>
<dbReference type="InterPro" id="IPR058163">
    <property type="entry name" value="LysR-type_TF_proteobact-type"/>
</dbReference>
<dbReference type="Proteomes" id="UP000325811">
    <property type="component" value="Chromosome II"/>
</dbReference>
<dbReference type="Gene3D" id="3.40.190.10">
    <property type="entry name" value="Periplasmic binding protein-like II"/>
    <property type="match status" value="2"/>
</dbReference>
<gene>
    <name evidence="3" type="ORF">PDMSB3_0387</name>
</gene>
<dbReference type="GO" id="GO:0006351">
    <property type="term" value="P:DNA-templated transcription"/>
    <property type="evidence" value="ECO:0007669"/>
    <property type="project" value="TreeGrafter"/>
</dbReference>
<proteinExistence type="inferred from homology"/>
<evidence type="ECO:0000259" key="2">
    <source>
        <dbReference type="Pfam" id="PF03466"/>
    </source>
</evidence>
<evidence type="ECO:0000313" key="4">
    <source>
        <dbReference type="Proteomes" id="UP000325811"/>
    </source>
</evidence>
<evidence type="ECO:0000313" key="3">
    <source>
        <dbReference type="EMBL" id="VVD31690.1"/>
    </source>
</evidence>
<evidence type="ECO:0000256" key="1">
    <source>
        <dbReference type="ARBA" id="ARBA00009437"/>
    </source>
</evidence>
<name>A0A5Q4ZRY7_9BURK</name>
<keyword evidence="4" id="KW-1185">Reference proteome</keyword>
<dbReference type="SUPFAM" id="SSF53850">
    <property type="entry name" value="Periplasmic binding protein-like II"/>
    <property type="match status" value="1"/>
</dbReference>
<dbReference type="PANTHER" id="PTHR30537:SF5">
    <property type="entry name" value="HTH-TYPE TRANSCRIPTIONAL ACTIVATOR TTDR-RELATED"/>
    <property type="match status" value="1"/>
</dbReference>
<dbReference type="RefSeq" id="WP_035516416.1">
    <property type="nucleotide sequence ID" value="NZ_LR699554.1"/>
</dbReference>
<dbReference type="GO" id="GO:0003700">
    <property type="term" value="F:DNA-binding transcription factor activity"/>
    <property type="evidence" value="ECO:0007669"/>
    <property type="project" value="TreeGrafter"/>
</dbReference>
<reference evidence="3 4" key="1">
    <citation type="submission" date="2019-08" db="EMBL/GenBank/DDBJ databases">
        <authorList>
            <person name="Herpell B J."/>
        </authorList>
    </citation>
    <scope>NUCLEOTIDE SEQUENCE [LARGE SCALE GENOMIC DNA]</scope>
    <source>
        <strain evidence="4">Msb3</strain>
    </source>
</reference>
<dbReference type="AlphaFoldDB" id="A0A5Q4ZRY7"/>
<accession>A0A5Q4ZRY7</accession>